<dbReference type="EMBL" id="JABWMJ010000013">
    <property type="protein sequence ID" value="NUZ08424.1"/>
    <property type="molecule type" value="Genomic_DNA"/>
</dbReference>
<dbReference type="AlphaFoldDB" id="A0A7Y6NSD1"/>
<evidence type="ECO:0000256" key="1">
    <source>
        <dbReference type="SAM" id="MobiDB-lite"/>
    </source>
</evidence>
<feature type="compositionally biased region" description="Basic and acidic residues" evidence="1">
    <location>
        <begin position="34"/>
        <end position="49"/>
    </location>
</feature>
<evidence type="ECO:0008006" key="4">
    <source>
        <dbReference type="Google" id="ProtNLM"/>
    </source>
</evidence>
<name>A0A7Y6NSD1_9BURK</name>
<sequence length="116" mass="11810">MAAAMLCPPSGVGSQSELRTIDGGVAAHHRIDAQAKPAHDHAQHVHESSSDAGGELSSGGEDKCNLCSAFCSVPSLVSSPPATLTPGDLATVAFADFFAPAPSFLSDGQERPPRSI</sequence>
<organism evidence="2 3">
    <name type="scientific">Piscinibacter koreensis</name>
    <dbReference type="NCBI Taxonomy" id="2742824"/>
    <lineage>
        <taxon>Bacteria</taxon>
        <taxon>Pseudomonadati</taxon>
        <taxon>Pseudomonadota</taxon>
        <taxon>Betaproteobacteria</taxon>
        <taxon>Burkholderiales</taxon>
        <taxon>Sphaerotilaceae</taxon>
        <taxon>Piscinibacter</taxon>
    </lineage>
</organism>
<evidence type="ECO:0000313" key="2">
    <source>
        <dbReference type="EMBL" id="NUZ08424.1"/>
    </source>
</evidence>
<proteinExistence type="predicted"/>
<keyword evidence="3" id="KW-1185">Reference proteome</keyword>
<dbReference type="Proteomes" id="UP000529637">
    <property type="component" value="Unassembled WGS sequence"/>
</dbReference>
<accession>A0A7Y6NSD1</accession>
<comment type="caution">
    <text evidence="2">The sequence shown here is derived from an EMBL/GenBank/DDBJ whole genome shotgun (WGS) entry which is preliminary data.</text>
</comment>
<gene>
    <name evidence="2" type="ORF">HQN59_21975</name>
</gene>
<protein>
    <recommendedName>
        <fullName evidence="4">DUF2946 domain-containing protein</fullName>
    </recommendedName>
</protein>
<feature type="region of interest" description="Disordered" evidence="1">
    <location>
        <begin position="34"/>
        <end position="61"/>
    </location>
</feature>
<reference evidence="2 3" key="1">
    <citation type="submission" date="2020-06" db="EMBL/GenBank/DDBJ databases">
        <title>Schlegella sp. ID0723 isolated from air conditioner.</title>
        <authorList>
            <person name="Kim D.Y."/>
            <person name="Kim D.-U."/>
        </authorList>
    </citation>
    <scope>NUCLEOTIDE SEQUENCE [LARGE SCALE GENOMIC DNA]</scope>
    <source>
        <strain evidence="2 3">ID0723</strain>
    </source>
</reference>
<evidence type="ECO:0000313" key="3">
    <source>
        <dbReference type="Proteomes" id="UP000529637"/>
    </source>
</evidence>